<evidence type="ECO:0000313" key="1">
    <source>
        <dbReference type="EMBL" id="KAJ2882584.1"/>
    </source>
</evidence>
<proteinExistence type="predicted"/>
<dbReference type="Proteomes" id="UP001139981">
    <property type="component" value="Unassembled WGS sequence"/>
</dbReference>
<sequence>MIQVSGPSVFREYYRLPDKTAKEFTDDGWFITGDIGARDAEGRYYMMGRESVDIIKSGGFKLSALEIERELLDHPSIADVAVVGIPSTEWGEAVGAAVVLRAGTTMAMSDLKPWCNTRMAKYKTPKQLCVVEALPRNLMGKLDKKAVKLLFSV</sequence>
<gene>
    <name evidence="1" type="ORF">IWW38_005641</name>
</gene>
<comment type="caution">
    <text evidence="1">The sequence shown here is derived from an EMBL/GenBank/DDBJ whole genome shotgun (WGS) entry which is preliminary data.</text>
</comment>
<organism evidence="1 2">
    <name type="scientific">Coemansia aciculifera</name>
    <dbReference type="NCBI Taxonomy" id="417176"/>
    <lineage>
        <taxon>Eukaryota</taxon>
        <taxon>Fungi</taxon>
        <taxon>Fungi incertae sedis</taxon>
        <taxon>Zoopagomycota</taxon>
        <taxon>Kickxellomycotina</taxon>
        <taxon>Kickxellomycetes</taxon>
        <taxon>Kickxellales</taxon>
        <taxon>Kickxellaceae</taxon>
        <taxon>Coemansia</taxon>
    </lineage>
</organism>
<name>A0ACC1LVZ3_9FUNG</name>
<evidence type="ECO:0000313" key="2">
    <source>
        <dbReference type="Proteomes" id="UP001139981"/>
    </source>
</evidence>
<accession>A0ACC1LVZ3</accession>
<dbReference type="EMBL" id="JANBVB010002764">
    <property type="protein sequence ID" value="KAJ2882584.1"/>
    <property type="molecule type" value="Genomic_DNA"/>
</dbReference>
<protein>
    <submittedName>
        <fullName evidence="1">Uncharacterized protein</fullName>
    </submittedName>
</protein>
<keyword evidence="2" id="KW-1185">Reference proteome</keyword>
<reference evidence="1" key="1">
    <citation type="submission" date="2022-07" db="EMBL/GenBank/DDBJ databases">
        <title>Phylogenomic reconstructions and comparative analyses of Kickxellomycotina fungi.</title>
        <authorList>
            <person name="Reynolds N.K."/>
            <person name="Stajich J.E."/>
            <person name="Barry K."/>
            <person name="Grigoriev I.V."/>
            <person name="Crous P."/>
            <person name="Smith M.E."/>
        </authorList>
    </citation>
    <scope>NUCLEOTIDE SEQUENCE</scope>
    <source>
        <strain evidence="1">CBS 190363</strain>
    </source>
</reference>